<evidence type="ECO:0000256" key="1">
    <source>
        <dbReference type="ARBA" id="ARBA00009437"/>
    </source>
</evidence>
<evidence type="ECO:0000259" key="5">
    <source>
        <dbReference type="PROSITE" id="PS50931"/>
    </source>
</evidence>
<dbReference type="Gene3D" id="3.40.190.290">
    <property type="match status" value="1"/>
</dbReference>
<keyword evidence="3" id="KW-0238">DNA-binding</keyword>
<dbReference type="Gene3D" id="1.10.10.10">
    <property type="entry name" value="Winged helix-like DNA-binding domain superfamily/Winged helix DNA-binding domain"/>
    <property type="match status" value="1"/>
</dbReference>
<dbReference type="GO" id="GO:0043565">
    <property type="term" value="F:sequence-specific DNA binding"/>
    <property type="evidence" value="ECO:0007669"/>
    <property type="project" value="TreeGrafter"/>
</dbReference>
<dbReference type="SUPFAM" id="SSF53850">
    <property type="entry name" value="Periplasmic binding protein-like II"/>
    <property type="match status" value="1"/>
</dbReference>
<evidence type="ECO:0000313" key="7">
    <source>
        <dbReference type="Proteomes" id="UP000001695"/>
    </source>
</evidence>
<dbReference type="RefSeq" id="WP_012383627.1">
    <property type="nucleotide sequence ID" value="NC_010581.1"/>
</dbReference>
<dbReference type="GO" id="GO:0006351">
    <property type="term" value="P:DNA-templated transcription"/>
    <property type="evidence" value="ECO:0007669"/>
    <property type="project" value="TreeGrafter"/>
</dbReference>
<dbReference type="InterPro" id="IPR036390">
    <property type="entry name" value="WH_DNA-bd_sf"/>
</dbReference>
<evidence type="ECO:0000256" key="4">
    <source>
        <dbReference type="ARBA" id="ARBA00023163"/>
    </source>
</evidence>
<dbReference type="SUPFAM" id="SSF46785">
    <property type="entry name" value="Winged helix' DNA-binding domain"/>
    <property type="match status" value="1"/>
</dbReference>
<dbReference type="eggNOG" id="COG0583">
    <property type="taxonomic scope" value="Bacteria"/>
</dbReference>
<proteinExistence type="inferred from homology"/>
<dbReference type="InterPro" id="IPR000847">
    <property type="entry name" value="LysR_HTH_N"/>
</dbReference>
<organism evidence="6 7">
    <name type="scientific">Beijerinckia indica subsp. indica (strain ATCC 9039 / DSM 1715 / NCIMB 8712)</name>
    <dbReference type="NCBI Taxonomy" id="395963"/>
    <lineage>
        <taxon>Bacteria</taxon>
        <taxon>Pseudomonadati</taxon>
        <taxon>Pseudomonadota</taxon>
        <taxon>Alphaproteobacteria</taxon>
        <taxon>Hyphomicrobiales</taxon>
        <taxon>Beijerinckiaceae</taxon>
        <taxon>Beijerinckia</taxon>
    </lineage>
</organism>
<reference evidence="6 7" key="2">
    <citation type="journal article" date="2010" name="J. Bacteriol.">
        <title>Complete genome sequence of Beijerinckia indica subsp. indica.</title>
        <authorList>
            <person name="Tamas I."/>
            <person name="Dedysh S.N."/>
            <person name="Liesack W."/>
            <person name="Stott M.B."/>
            <person name="Alam M."/>
            <person name="Murrell J.C."/>
            <person name="Dunfield P.F."/>
        </authorList>
    </citation>
    <scope>NUCLEOTIDE SEQUENCE [LARGE SCALE GENOMIC DNA]</scope>
    <source>
        <strain evidence="7">ATCC 9039 / DSM 1715 / NCIMB 8712</strain>
    </source>
</reference>
<evidence type="ECO:0000313" key="6">
    <source>
        <dbReference type="EMBL" id="ACB94269.1"/>
    </source>
</evidence>
<dbReference type="PANTHER" id="PTHR30537:SF3">
    <property type="entry name" value="TRANSCRIPTIONAL REGULATORY PROTEIN"/>
    <property type="match status" value="1"/>
</dbReference>
<dbReference type="HOGENOM" id="CLU_039613_2_2_5"/>
<keyword evidence="4" id="KW-0804">Transcription</keyword>
<protein>
    <submittedName>
        <fullName evidence="6">Transcriptional regulator, LysR family</fullName>
    </submittedName>
</protein>
<dbReference type="PROSITE" id="PS50931">
    <property type="entry name" value="HTH_LYSR"/>
    <property type="match status" value="1"/>
</dbReference>
<dbReference type="InterPro" id="IPR058163">
    <property type="entry name" value="LysR-type_TF_proteobact-type"/>
</dbReference>
<dbReference type="EMBL" id="CP001016">
    <property type="protein sequence ID" value="ACB94269.1"/>
    <property type="molecule type" value="Genomic_DNA"/>
</dbReference>
<gene>
    <name evidence="6" type="ordered locus">Bind_0619</name>
</gene>
<sequence>MSDFDWNSLRSFLAVARTGRLTTAARTLGVDHTTLSRRIAGLEEALKVKLFERHPSGYRLTNAGDRLLLSAETMESIALTTQSQIGGEDLAVTGAVRIGAPEGFGSNFLASRIAALCHQHPQLEIQLVAMPRLFSLSKREADIAISLAPPREGRLVARKLTDYRLRLYAAPAYLATLPPIKSIEDLRDCRFIGYIDDLIYSQELDYLGEIASFLSPQLKSANLIAQLNAAITGTGICVLPDFIARGCEGLVPVLPSQVSLMRSFWLVTHADLRGLARIKTVSAFISNEVKTAQALFKPCDD</sequence>
<accession>B2IFQ8</accession>
<feature type="domain" description="HTH lysR-type" evidence="5">
    <location>
        <begin position="4"/>
        <end position="61"/>
    </location>
</feature>
<dbReference type="InterPro" id="IPR036388">
    <property type="entry name" value="WH-like_DNA-bd_sf"/>
</dbReference>
<keyword evidence="7" id="KW-1185">Reference proteome</keyword>
<keyword evidence="2" id="KW-0805">Transcription regulation</keyword>
<dbReference type="GO" id="GO:0003700">
    <property type="term" value="F:DNA-binding transcription factor activity"/>
    <property type="evidence" value="ECO:0007669"/>
    <property type="project" value="InterPro"/>
</dbReference>
<dbReference type="PANTHER" id="PTHR30537">
    <property type="entry name" value="HTH-TYPE TRANSCRIPTIONAL REGULATOR"/>
    <property type="match status" value="1"/>
</dbReference>
<reference evidence="7" key="1">
    <citation type="submission" date="2008-03" db="EMBL/GenBank/DDBJ databases">
        <title>Complete sequence of chromosome of Beijerinckia indica subsp. indica ATCC 9039.</title>
        <authorList>
            <consortium name="US DOE Joint Genome Institute"/>
            <person name="Copeland A."/>
            <person name="Lucas S."/>
            <person name="Lapidus A."/>
            <person name="Glavina del Rio T."/>
            <person name="Dalin E."/>
            <person name="Tice H."/>
            <person name="Bruce D."/>
            <person name="Goodwin L."/>
            <person name="Pitluck S."/>
            <person name="LaButti K."/>
            <person name="Schmutz J."/>
            <person name="Larimer F."/>
            <person name="Land M."/>
            <person name="Hauser L."/>
            <person name="Kyrpides N."/>
            <person name="Mikhailova N."/>
            <person name="Dunfield P.F."/>
            <person name="Dedysh S.N."/>
            <person name="Liesack W."/>
            <person name="Saw J.H."/>
            <person name="Alam M."/>
            <person name="Chen Y."/>
            <person name="Murrell J.C."/>
            <person name="Richardson P."/>
        </authorList>
    </citation>
    <scope>NUCLEOTIDE SEQUENCE [LARGE SCALE GENOMIC DNA]</scope>
    <source>
        <strain evidence="7">ATCC 9039 / DSM 1715 / NCIMB 8712</strain>
    </source>
</reference>
<comment type="similarity">
    <text evidence="1">Belongs to the LysR transcriptional regulatory family.</text>
</comment>
<dbReference type="OrthoDB" id="9787460at2"/>
<dbReference type="Pfam" id="PF00126">
    <property type="entry name" value="HTH_1"/>
    <property type="match status" value="1"/>
</dbReference>
<dbReference type="InterPro" id="IPR005119">
    <property type="entry name" value="LysR_subst-bd"/>
</dbReference>
<evidence type="ECO:0000256" key="2">
    <source>
        <dbReference type="ARBA" id="ARBA00023015"/>
    </source>
</evidence>
<dbReference type="Pfam" id="PF03466">
    <property type="entry name" value="LysR_substrate"/>
    <property type="match status" value="1"/>
</dbReference>
<name>B2IFQ8_BEII9</name>
<dbReference type="Proteomes" id="UP000001695">
    <property type="component" value="Chromosome"/>
</dbReference>
<dbReference type="KEGG" id="bid:Bind_0619"/>
<dbReference type="STRING" id="395963.Bind_0619"/>
<dbReference type="AlphaFoldDB" id="B2IFQ8"/>
<evidence type="ECO:0000256" key="3">
    <source>
        <dbReference type="ARBA" id="ARBA00023125"/>
    </source>
</evidence>